<evidence type="ECO:0000256" key="1">
    <source>
        <dbReference type="ARBA" id="ARBA00006226"/>
    </source>
</evidence>
<sequence>MIIQWSASALDDRIQTFQFIADDSVTAAARVDEAIEAAAEHLADFPDSGRPGRAPKTREWVLNGLPYLLIYSVEGQSLTIWRVLHNSRLWPE</sequence>
<proteinExistence type="inferred from homology"/>
<evidence type="ECO:0000313" key="4">
    <source>
        <dbReference type="Proteomes" id="UP001216595"/>
    </source>
</evidence>
<dbReference type="InterPro" id="IPR051803">
    <property type="entry name" value="TA_system_RelE-like_toxin"/>
</dbReference>
<dbReference type="EMBL" id="JAQQKW010000005">
    <property type="protein sequence ID" value="MDC7694658.1"/>
    <property type="molecule type" value="Genomic_DNA"/>
</dbReference>
<keyword evidence="2" id="KW-1277">Toxin-antitoxin system</keyword>
<comment type="caution">
    <text evidence="3">The sequence shown here is derived from an EMBL/GenBank/DDBJ whole genome shotgun (WGS) entry which is preliminary data.</text>
</comment>
<dbReference type="PANTHER" id="PTHR33755">
    <property type="entry name" value="TOXIN PARE1-RELATED"/>
    <property type="match status" value="1"/>
</dbReference>
<keyword evidence="4" id="KW-1185">Reference proteome</keyword>
<dbReference type="PANTHER" id="PTHR33755:SF6">
    <property type="entry name" value="PLASMID STABILIZATION SYSTEM PROTEIN"/>
    <property type="match status" value="1"/>
</dbReference>
<dbReference type="RefSeq" id="WP_272741367.1">
    <property type="nucleotide sequence ID" value="NZ_JAQQKW010000005.1"/>
</dbReference>
<evidence type="ECO:0000256" key="2">
    <source>
        <dbReference type="ARBA" id="ARBA00022649"/>
    </source>
</evidence>
<dbReference type="InterPro" id="IPR035093">
    <property type="entry name" value="RelE/ParE_toxin_dom_sf"/>
</dbReference>
<evidence type="ECO:0000313" key="3">
    <source>
        <dbReference type="EMBL" id="MDC7694658.1"/>
    </source>
</evidence>
<dbReference type="NCBIfam" id="TIGR02385">
    <property type="entry name" value="RelE_StbE"/>
    <property type="match status" value="1"/>
</dbReference>
<dbReference type="Gene3D" id="3.30.2310.20">
    <property type="entry name" value="RelE-like"/>
    <property type="match status" value="1"/>
</dbReference>
<name>A0ABT5IES7_9CAUL</name>
<gene>
    <name evidence="3" type="ORF">PQU94_10230</name>
</gene>
<protein>
    <submittedName>
        <fullName evidence="3">Type II toxin-antitoxin system RelE/ParE family toxin</fullName>
    </submittedName>
</protein>
<dbReference type="Proteomes" id="UP001216595">
    <property type="component" value="Unassembled WGS sequence"/>
</dbReference>
<dbReference type="InterPro" id="IPR007712">
    <property type="entry name" value="RelE/ParE_toxin"/>
</dbReference>
<reference evidence="3 4" key="1">
    <citation type="submission" date="2023-01" db="EMBL/GenBank/DDBJ databases">
        <title>Novel species of the genus Asticcacaulis isolated from rivers.</title>
        <authorList>
            <person name="Lu H."/>
        </authorList>
    </citation>
    <scope>NUCLEOTIDE SEQUENCE [LARGE SCALE GENOMIC DNA]</scope>
    <source>
        <strain evidence="3 4">DXS10W</strain>
    </source>
</reference>
<accession>A0ABT5IES7</accession>
<dbReference type="Pfam" id="PF05016">
    <property type="entry name" value="ParE_toxin"/>
    <property type="match status" value="1"/>
</dbReference>
<organism evidence="3 4">
    <name type="scientific">Asticcacaulis currens</name>
    <dbReference type="NCBI Taxonomy" id="2984210"/>
    <lineage>
        <taxon>Bacteria</taxon>
        <taxon>Pseudomonadati</taxon>
        <taxon>Pseudomonadota</taxon>
        <taxon>Alphaproteobacteria</taxon>
        <taxon>Caulobacterales</taxon>
        <taxon>Caulobacteraceae</taxon>
        <taxon>Asticcacaulis</taxon>
    </lineage>
</organism>
<comment type="similarity">
    <text evidence="1">Belongs to the RelE toxin family.</text>
</comment>